<accession>A0A438M318</accession>
<evidence type="ECO:0000313" key="1">
    <source>
        <dbReference type="EMBL" id="RVX40199.1"/>
    </source>
</evidence>
<dbReference type="AlphaFoldDB" id="A0A438M318"/>
<protein>
    <submittedName>
        <fullName evidence="1">Uncharacterized protein</fullName>
    </submittedName>
</protein>
<gene>
    <name evidence="1" type="ORF">EDD27_2597</name>
</gene>
<proteinExistence type="predicted"/>
<evidence type="ECO:0000313" key="2">
    <source>
        <dbReference type="Proteomes" id="UP000284824"/>
    </source>
</evidence>
<organism evidence="1 2">
    <name type="scientific">Nonomuraea polychroma</name>
    <dbReference type="NCBI Taxonomy" id="46176"/>
    <lineage>
        <taxon>Bacteria</taxon>
        <taxon>Bacillati</taxon>
        <taxon>Actinomycetota</taxon>
        <taxon>Actinomycetes</taxon>
        <taxon>Streptosporangiales</taxon>
        <taxon>Streptosporangiaceae</taxon>
        <taxon>Nonomuraea</taxon>
    </lineage>
</organism>
<sequence>MDTHRRNEESQFSGTLLSLCKNWKNLRKALQKLDVRSATFRKLHLTGSA</sequence>
<keyword evidence="2" id="KW-1185">Reference proteome</keyword>
<name>A0A438M318_9ACTN</name>
<comment type="caution">
    <text evidence="1">The sequence shown here is derived from an EMBL/GenBank/DDBJ whole genome shotgun (WGS) entry which is preliminary data.</text>
</comment>
<dbReference type="EMBL" id="SAUN01000001">
    <property type="protein sequence ID" value="RVX40199.1"/>
    <property type="molecule type" value="Genomic_DNA"/>
</dbReference>
<reference evidence="1 2" key="1">
    <citation type="submission" date="2019-01" db="EMBL/GenBank/DDBJ databases">
        <title>Sequencing the genomes of 1000 actinobacteria strains.</title>
        <authorList>
            <person name="Klenk H.-P."/>
        </authorList>
    </citation>
    <scope>NUCLEOTIDE SEQUENCE [LARGE SCALE GENOMIC DNA]</scope>
    <source>
        <strain evidence="1 2">DSM 43925</strain>
    </source>
</reference>
<dbReference type="Proteomes" id="UP000284824">
    <property type="component" value="Unassembled WGS sequence"/>
</dbReference>